<organism evidence="4 5">
    <name type="scientific">Akkermansia glycaniphila</name>
    <dbReference type="NCBI Taxonomy" id="1679444"/>
    <lineage>
        <taxon>Bacteria</taxon>
        <taxon>Pseudomonadati</taxon>
        <taxon>Verrucomicrobiota</taxon>
        <taxon>Verrucomicrobiia</taxon>
        <taxon>Verrucomicrobiales</taxon>
        <taxon>Akkermansiaceae</taxon>
        <taxon>Akkermansia</taxon>
    </lineage>
</organism>
<evidence type="ECO:0000259" key="3">
    <source>
        <dbReference type="Pfam" id="PF03968"/>
    </source>
</evidence>
<dbReference type="EMBL" id="LT629973">
    <property type="protein sequence ID" value="SEH96476.1"/>
    <property type="molecule type" value="Genomic_DNA"/>
</dbReference>
<keyword evidence="5" id="KW-1185">Reference proteome</keyword>
<dbReference type="Pfam" id="PF03968">
    <property type="entry name" value="LptD_N"/>
    <property type="match status" value="1"/>
</dbReference>
<dbReference type="GO" id="GO:0009279">
    <property type="term" value="C:cell outer membrane"/>
    <property type="evidence" value="ECO:0007669"/>
    <property type="project" value="TreeGrafter"/>
</dbReference>
<keyword evidence="1" id="KW-0472">Membrane</keyword>
<evidence type="ECO:0000256" key="1">
    <source>
        <dbReference type="ARBA" id="ARBA00023237"/>
    </source>
</evidence>
<dbReference type="InterPro" id="IPR050218">
    <property type="entry name" value="LptD"/>
</dbReference>
<protein>
    <submittedName>
        <fullName evidence="4">Osta-like protein</fullName>
    </submittedName>
</protein>
<name>A0A1H6M5A6_9BACT</name>
<evidence type="ECO:0000256" key="2">
    <source>
        <dbReference type="SAM" id="MobiDB-lite"/>
    </source>
</evidence>
<dbReference type="PANTHER" id="PTHR30189:SF1">
    <property type="entry name" value="LPS-ASSEMBLY PROTEIN LPTD"/>
    <property type="match status" value="1"/>
</dbReference>
<accession>A0A1H6M5A6</accession>
<evidence type="ECO:0000313" key="4">
    <source>
        <dbReference type="EMBL" id="SEH96476.1"/>
    </source>
</evidence>
<evidence type="ECO:0000313" key="5">
    <source>
        <dbReference type="Proteomes" id="UP000176204"/>
    </source>
</evidence>
<dbReference type="KEGG" id="agl:PYTT_2136"/>
<feature type="region of interest" description="Disordered" evidence="2">
    <location>
        <begin position="1"/>
        <end position="28"/>
    </location>
</feature>
<dbReference type="InterPro" id="IPR005653">
    <property type="entry name" value="OstA-like_N"/>
</dbReference>
<gene>
    <name evidence="4" type="ORF">PYTT_2136</name>
</gene>
<dbReference type="STRING" id="1679444.PYTT_2136"/>
<dbReference type="PANTHER" id="PTHR30189">
    <property type="entry name" value="LPS-ASSEMBLY PROTEIN"/>
    <property type="match status" value="1"/>
</dbReference>
<proteinExistence type="predicted"/>
<dbReference type="Proteomes" id="UP000176204">
    <property type="component" value="Chromosome I"/>
</dbReference>
<keyword evidence="1" id="KW-0998">Cell outer membrane</keyword>
<reference evidence="5" key="1">
    <citation type="submission" date="2016-09" db="EMBL/GenBank/DDBJ databases">
        <authorList>
            <person name="Koehorst J."/>
        </authorList>
    </citation>
    <scope>NUCLEOTIDE SEQUENCE [LARGE SCALE GENOMIC DNA]</scope>
</reference>
<dbReference type="AlphaFoldDB" id="A0A1H6M5A6"/>
<dbReference type="Gene3D" id="2.60.450.10">
    <property type="entry name" value="Lipopolysaccharide (LPS) transport protein A like domain"/>
    <property type="match status" value="1"/>
</dbReference>
<dbReference type="GO" id="GO:1990351">
    <property type="term" value="C:transporter complex"/>
    <property type="evidence" value="ECO:0007669"/>
    <property type="project" value="TreeGrafter"/>
</dbReference>
<sequence length="784" mass="89741">MDISMLQERTGMTEPELERPSEPGLGAGTARGVINLAGGGLKPEMPDSVNIVNNGGSTRFLKDENKVICDGEGSILSMKTDTGSEVFAERAEIDLTRKEVTFTGNVCVFQGESITRGDRAVYSYADEEELNVQNVRTKVSGMILKSRNFEYAVDAKGRKYIEAKNASVTTEDKKNPNSWIRTGHLKIYPEDKVEFSHLRVYYKDTPFFYFPYFIHSLNPKEGYTPRPGMRSIWGPYLLNEYGILLGNRRVEKGKGIPVSDYLLLNHVDYRERRGIGLGFDFEDTNLKKKAGNMTGLSVYYVNDSDPGINPLWEPRKPVGSDRSRIALQQYWDFPIEDDKEAVYRLKANVNYLSDQYVLRDFFQDIYQSNDKPDNTVVFDRTDKRSVSSLLVRFDPNDFYLTDSRVEMSYSRARAPLFKSGVVYENRNSFSFMNQNVPAEKRVDIQEIISQIRENTAARQYWERMLNTDSFARLHSYHEISTSFKVANCLNLTPKTGLGYTGYYDVAGQGNDSRGIVYAACDFDMKFSKSFSNVFNDTFGVNTLRHVIQPRGTFSFVNATGVNPLVPQIDGWTSTTNPRSLDMGTFTAIDSLSDWAIFRYGVRNMLMTSRDGSSSEWLVWDTFMDAYLHRPEDEQNTRYSNLYSIVRWSPLPWLAISSECQFPVLGEGQGYREYNHYMSWKPTRSTELALGHRYLTHHPILEDANQLTAYGMYRINENFAISGEWRWDAEQKQLQIQKYSLYRNVGAWYIGASLFFRDNGGKRETGFGLSFTLGETGDRFPVTIN</sequence>
<feature type="domain" description="Organic solvent tolerance-like N-terminal" evidence="3">
    <location>
        <begin position="86"/>
        <end position="164"/>
    </location>
</feature>